<evidence type="ECO:0000313" key="2">
    <source>
        <dbReference type="EMBL" id="KAK7065003.1"/>
    </source>
</evidence>
<comment type="caution">
    <text evidence="2">The sequence shown here is derived from an EMBL/GenBank/DDBJ whole genome shotgun (WGS) entry which is preliminary data.</text>
</comment>
<feature type="transmembrane region" description="Helical" evidence="1">
    <location>
        <begin position="12"/>
        <end position="38"/>
    </location>
</feature>
<reference evidence="2 3" key="1">
    <citation type="journal article" date="2024" name="J Genomics">
        <title>Draft genome sequencing and assembly of Favolaschia claudopus CIRM-BRFM 2984 isolated from oak limbs.</title>
        <authorList>
            <person name="Navarro D."/>
            <person name="Drula E."/>
            <person name="Chaduli D."/>
            <person name="Cazenave R."/>
            <person name="Ahrendt S."/>
            <person name="Wang J."/>
            <person name="Lipzen A."/>
            <person name="Daum C."/>
            <person name="Barry K."/>
            <person name="Grigoriev I.V."/>
            <person name="Favel A."/>
            <person name="Rosso M.N."/>
            <person name="Martin F."/>
        </authorList>
    </citation>
    <scope>NUCLEOTIDE SEQUENCE [LARGE SCALE GENOMIC DNA]</scope>
    <source>
        <strain evidence="2 3">CIRM-BRFM 2984</strain>
    </source>
</reference>
<name>A0AAW0EL28_9AGAR</name>
<keyword evidence="1" id="KW-1133">Transmembrane helix</keyword>
<gene>
    <name evidence="2" type="ORF">R3P38DRAFT_63449</name>
</gene>
<evidence type="ECO:0000313" key="3">
    <source>
        <dbReference type="Proteomes" id="UP001362999"/>
    </source>
</evidence>
<dbReference type="EMBL" id="JAWWNJ010000001">
    <property type="protein sequence ID" value="KAK7065003.1"/>
    <property type="molecule type" value="Genomic_DNA"/>
</dbReference>
<organism evidence="2 3">
    <name type="scientific">Favolaschia claudopus</name>
    <dbReference type="NCBI Taxonomy" id="2862362"/>
    <lineage>
        <taxon>Eukaryota</taxon>
        <taxon>Fungi</taxon>
        <taxon>Dikarya</taxon>
        <taxon>Basidiomycota</taxon>
        <taxon>Agaricomycotina</taxon>
        <taxon>Agaricomycetes</taxon>
        <taxon>Agaricomycetidae</taxon>
        <taxon>Agaricales</taxon>
        <taxon>Marasmiineae</taxon>
        <taxon>Mycenaceae</taxon>
        <taxon>Favolaschia</taxon>
    </lineage>
</organism>
<keyword evidence="1" id="KW-0812">Transmembrane</keyword>
<evidence type="ECO:0000256" key="1">
    <source>
        <dbReference type="SAM" id="Phobius"/>
    </source>
</evidence>
<keyword evidence="1" id="KW-0472">Membrane</keyword>
<protein>
    <submittedName>
        <fullName evidence="2">Uncharacterized protein</fullName>
    </submittedName>
</protein>
<sequence length="219" mass="25407">MYLYQVYVSDYIYLLHFFLPFSSAYTLPRTFLFTAYYISTFYTMTSLISSTTYTDVCCMFGYTYACSLAPSSRISSMFDWLSYTYPCTTVFHFARGFLLNPLHSTYSIDSLWYLCHYSAWSMQGVCRIFACRLSLPARPCVRSLRGFVRNLGSNDGRGSGNQKAGQSNCRLIAQLTWLRYSCALQRLTPRLLSSRFSLPHLRLALTFYRNFNSPRQTKN</sequence>
<dbReference type="AlphaFoldDB" id="A0AAW0EL28"/>
<dbReference type="Proteomes" id="UP001362999">
    <property type="component" value="Unassembled WGS sequence"/>
</dbReference>
<accession>A0AAW0EL28</accession>
<keyword evidence="3" id="KW-1185">Reference proteome</keyword>
<proteinExistence type="predicted"/>